<keyword evidence="2 3" id="KW-0143">Chaperone</keyword>
<dbReference type="RefSeq" id="WP_231857399.1">
    <property type="nucleotide sequence ID" value="NZ_CBDRGN010000001.1"/>
</dbReference>
<dbReference type="GO" id="GO:0005737">
    <property type="term" value="C:cytoplasm"/>
    <property type="evidence" value="ECO:0007669"/>
    <property type="project" value="UniProtKB-SubCell"/>
</dbReference>
<comment type="subcellular location">
    <subcellularLocation>
        <location evidence="3">Cytoplasm</location>
    </subcellularLocation>
</comment>
<evidence type="ECO:0000256" key="1">
    <source>
        <dbReference type="ARBA" id="ARBA00007177"/>
    </source>
</evidence>
<dbReference type="AlphaFoldDB" id="A0A1H4REQ6"/>
<organism evidence="4 5">
    <name type="scientific">Tsukamurella tyrosinosolvens</name>
    <dbReference type="NCBI Taxonomy" id="57704"/>
    <lineage>
        <taxon>Bacteria</taxon>
        <taxon>Bacillati</taxon>
        <taxon>Actinomycetota</taxon>
        <taxon>Actinomycetes</taxon>
        <taxon>Mycobacteriales</taxon>
        <taxon>Tsukamurellaceae</taxon>
        <taxon>Tsukamurella</taxon>
    </lineage>
</organism>
<evidence type="ECO:0000256" key="2">
    <source>
        <dbReference type="ARBA" id="ARBA00023186"/>
    </source>
</evidence>
<comment type="subunit">
    <text evidence="3">UreD, UreF and UreG form a complex that acts as a GTP-hydrolysis-dependent molecular chaperone, activating the urease apoprotein by helping to assemble the nickel containing metallocenter of UreC. The UreE protein probably delivers the nickel.</text>
</comment>
<keyword evidence="5" id="KW-1185">Reference proteome</keyword>
<evidence type="ECO:0000256" key="3">
    <source>
        <dbReference type="HAMAP-Rule" id="MF_01384"/>
    </source>
</evidence>
<dbReference type="InterPro" id="IPR002669">
    <property type="entry name" value="UreD"/>
</dbReference>
<dbReference type="GO" id="GO:0016151">
    <property type="term" value="F:nickel cation binding"/>
    <property type="evidence" value="ECO:0007669"/>
    <property type="project" value="UniProtKB-UniRule"/>
</dbReference>
<dbReference type="PANTHER" id="PTHR33643:SF1">
    <property type="entry name" value="UREASE ACCESSORY PROTEIN D"/>
    <property type="match status" value="1"/>
</dbReference>
<name>A0A1H4REQ6_TSUTY</name>
<dbReference type="PANTHER" id="PTHR33643">
    <property type="entry name" value="UREASE ACCESSORY PROTEIN D"/>
    <property type="match status" value="1"/>
</dbReference>
<dbReference type="Pfam" id="PF01774">
    <property type="entry name" value="UreD"/>
    <property type="match status" value="1"/>
</dbReference>
<proteinExistence type="inferred from homology"/>
<evidence type="ECO:0000313" key="5">
    <source>
        <dbReference type="Proteomes" id="UP000182241"/>
    </source>
</evidence>
<sequence>MTGAAVPALTGELALTLAPRGRRTVAVAQRHAGTLQTLRPMYLDDSGQVTYHVVNPGGGCLRGDTYAIDIDLQADARAVVTTQSATKVYRTPGGGAAQHMRIRLGAGAVLEYVPDALILYREATYRQTCTVELDPSASLVLAEVVTPGWSPDGARFRYDELRMRTEIRRGGELLAVDNLLIEPGRADPSGIGFLDGRTHVGSLTAVDPRIDEDLLDEVHALTGTVGTVRSGLTALAGPGFVLRCLGDDTAELTGLFDAVIALLRSRWTGQAPMNLRKY</sequence>
<comment type="function">
    <text evidence="3">Required for maturation of urease via the functional incorporation of the urease nickel metallocenter.</text>
</comment>
<protein>
    <recommendedName>
        <fullName evidence="3">Urease accessory protein UreD</fullName>
    </recommendedName>
</protein>
<reference evidence="5" key="1">
    <citation type="submission" date="2016-10" db="EMBL/GenBank/DDBJ databases">
        <authorList>
            <person name="Varghese N."/>
            <person name="Submissions S."/>
        </authorList>
    </citation>
    <scope>NUCLEOTIDE SEQUENCE [LARGE SCALE GENOMIC DNA]</scope>
    <source>
        <strain evidence="5">DSM 44234</strain>
    </source>
</reference>
<evidence type="ECO:0000313" key="4">
    <source>
        <dbReference type="EMBL" id="SEC30306.1"/>
    </source>
</evidence>
<keyword evidence="3" id="KW-0963">Cytoplasm</keyword>
<dbReference type="STRING" id="57704.SAMN04489793_1983"/>
<dbReference type="Proteomes" id="UP000182241">
    <property type="component" value="Unassembled WGS sequence"/>
</dbReference>
<gene>
    <name evidence="3" type="primary">ureD</name>
    <name evidence="4" type="ORF">SAMN04489793_1983</name>
</gene>
<dbReference type="EMBL" id="FNSA01000003">
    <property type="protein sequence ID" value="SEC30306.1"/>
    <property type="molecule type" value="Genomic_DNA"/>
</dbReference>
<dbReference type="HAMAP" id="MF_01384">
    <property type="entry name" value="UreD"/>
    <property type="match status" value="1"/>
</dbReference>
<keyword evidence="3" id="KW-0996">Nickel insertion</keyword>
<comment type="similarity">
    <text evidence="1 3">Belongs to the UreD family.</text>
</comment>
<accession>A0A1H4REQ6</accession>